<reference evidence="10 11" key="1">
    <citation type="journal article" date="2021" name="Comput. Struct. Biotechnol. J.">
        <title>De novo genome assembly of the potent medicinal plant Rehmannia glutinosa using nanopore technology.</title>
        <authorList>
            <person name="Ma L."/>
            <person name="Dong C."/>
            <person name="Song C."/>
            <person name="Wang X."/>
            <person name="Zheng X."/>
            <person name="Niu Y."/>
            <person name="Chen S."/>
            <person name="Feng W."/>
        </authorList>
    </citation>
    <scope>NUCLEOTIDE SEQUENCE [LARGE SCALE GENOMIC DNA]</scope>
    <source>
        <strain evidence="10">DH-2019</strain>
    </source>
</reference>
<dbReference type="SMART" id="SM00504">
    <property type="entry name" value="Ubox"/>
    <property type="match status" value="1"/>
</dbReference>
<dbReference type="InterPro" id="IPR003613">
    <property type="entry name" value="Ubox_domain"/>
</dbReference>
<keyword evidence="6" id="KW-0833">Ubl conjugation pathway</keyword>
<dbReference type="Gene3D" id="3.30.40.10">
    <property type="entry name" value="Zinc/RING finger domain, C3HC4 (zinc finger)"/>
    <property type="match status" value="1"/>
</dbReference>
<evidence type="ECO:0000256" key="7">
    <source>
        <dbReference type="PROSITE-ProRule" id="PRU00259"/>
    </source>
</evidence>
<feature type="repeat" description="ARM" evidence="7">
    <location>
        <begin position="692"/>
        <end position="734"/>
    </location>
</feature>
<dbReference type="PROSITE" id="PS51698">
    <property type="entry name" value="U_BOX"/>
    <property type="match status" value="1"/>
</dbReference>
<dbReference type="Proteomes" id="UP001318860">
    <property type="component" value="Unassembled WGS sequence"/>
</dbReference>
<evidence type="ECO:0000256" key="6">
    <source>
        <dbReference type="ARBA" id="ARBA00022786"/>
    </source>
</evidence>
<dbReference type="PANTHER" id="PTHR23315">
    <property type="entry name" value="U BOX DOMAIN-CONTAINING"/>
    <property type="match status" value="1"/>
</dbReference>
<dbReference type="InterPro" id="IPR013083">
    <property type="entry name" value="Znf_RING/FYVE/PHD"/>
</dbReference>
<feature type="repeat" description="ARM" evidence="7">
    <location>
        <begin position="733"/>
        <end position="774"/>
    </location>
</feature>
<dbReference type="SUPFAM" id="SSF57850">
    <property type="entry name" value="RING/U-box"/>
    <property type="match status" value="1"/>
</dbReference>
<dbReference type="InterPro" id="IPR045210">
    <property type="entry name" value="RING-Ubox_PUB"/>
</dbReference>
<organism evidence="10 11">
    <name type="scientific">Rehmannia glutinosa</name>
    <name type="common">Chinese foxglove</name>
    <dbReference type="NCBI Taxonomy" id="99300"/>
    <lineage>
        <taxon>Eukaryota</taxon>
        <taxon>Viridiplantae</taxon>
        <taxon>Streptophyta</taxon>
        <taxon>Embryophyta</taxon>
        <taxon>Tracheophyta</taxon>
        <taxon>Spermatophyta</taxon>
        <taxon>Magnoliopsida</taxon>
        <taxon>eudicotyledons</taxon>
        <taxon>Gunneridae</taxon>
        <taxon>Pentapetalae</taxon>
        <taxon>asterids</taxon>
        <taxon>lamiids</taxon>
        <taxon>Lamiales</taxon>
        <taxon>Orobanchaceae</taxon>
        <taxon>Rehmannieae</taxon>
        <taxon>Rehmannia</taxon>
    </lineage>
</organism>
<sequence length="974" mass="106193">MQVFQNPMLLEVFTGLYVRGGTAEATWEYVTDVWQQLFLVLLTESVKRLSLMLATYEANERIKSEPVQKYHLKTEEILKLLKPILDAIIDAETVSNEMLQRAFTGLLQSVNELREICENWQPLMSKVYFVLQVESLMSNIRTHGLEILELLKSSEQCLPAELSAASLEHLVQKIKHVGYEQTSVTIMKAIKDHVEGSGASSESLAKVADSLGLKSNQELLIEAVALEKLKENAETAEKTGEVEDIDQMISLVTHMHDLLVMMKQSQSCNPVPIPADFCCPLSLELMTDPVIVASGQTYERAFIRNWIDLGLTVCPKTRQTLAHTNLIPNYTVKALIANWCETNNVKLPDPIKSINSNQPSSLLANAEAGGVRRINGGSTPDRSLGSPIKSSIPSTQRDGTSPSHPRSLSEDSFTETSANGHVLDAERVSPRSSEDRSDHSGERSGLLLMSPSRNGGAIDEKLSQGHSRTNSASSTRSNSNRSQGTAADGNEVASHASAYNSDVSGELNPEPQPAANINIPQRDHDFPPRLETRARGQAIWRRPSERFSPRLVSSPTVEMRADLLEIENQVKRLVEDLKGSSIEAQRNATSEIRLLAKHNMDNRIVIANCGAITLLVGLLQSADSTVQENAVTALLNLSINDNNKSAIANADAIEPLIHVLETGSPEAKENSAATLFSLSVIEENKVKIGRSGAIKPLVDLLGNGTPRGKKDAATALFNLSINHENKARIVQAGAVKYLVELMDPAFGMVDKAVAVLSNLATIHEGRAAIGQERGIPVLVEVVELGSGRGKENAAAALLQLCTNSSRFCNMVLQEGAAQQLLGYFRNQRHGWMNIFCVVTQFKDEREVLPSSSEVTTGATVAASASASASSHGIEIAVEFKPVERPTEPLDNDQPVQCPLPEPSILNDGRIWKERVSSVVQRRGDVPIMQDQTPIEADTTLRKPRPPTNRVILPSVSAPEHNILKLLDECNASGI</sequence>
<dbReference type="Pfam" id="PF04564">
    <property type="entry name" value="U-box"/>
    <property type="match status" value="1"/>
</dbReference>
<dbReference type="InterPro" id="IPR058678">
    <property type="entry name" value="ARM_PUB"/>
</dbReference>
<feature type="compositionally biased region" description="Basic and acidic residues" evidence="8">
    <location>
        <begin position="423"/>
        <end position="442"/>
    </location>
</feature>
<evidence type="ECO:0000256" key="1">
    <source>
        <dbReference type="ARBA" id="ARBA00000900"/>
    </source>
</evidence>
<comment type="pathway">
    <text evidence="2">Protein modification; protein ubiquitination.</text>
</comment>
<dbReference type="InterPro" id="IPR011989">
    <property type="entry name" value="ARM-like"/>
</dbReference>
<keyword evidence="5" id="KW-0677">Repeat</keyword>
<dbReference type="InterPro" id="IPR000225">
    <property type="entry name" value="Armadillo"/>
</dbReference>
<keyword evidence="4" id="KW-0808">Transferase</keyword>
<dbReference type="SMART" id="SM00185">
    <property type="entry name" value="ARM"/>
    <property type="match status" value="5"/>
</dbReference>
<evidence type="ECO:0000256" key="5">
    <source>
        <dbReference type="ARBA" id="ARBA00022737"/>
    </source>
</evidence>
<dbReference type="InterPro" id="IPR057314">
    <property type="entry name" value="PUB2-4-like_N"/>
</dbReference>
<dbReference type="SUPFAM" id="SSF48371">
    <property type="entry name" value="ARM repeat"/>
    <property type="match status" value="1"/>
</dbReference>
<dbReference type="EC" id="2.3.2.27" evidence="3"/>
<name>A0ABR0XGW6_REHGL</name>
<evidence type="ECO:0000313" key="10">
    <source>
        <dbReference type="EMBL" id="KAK6158429.1"/>
    </source>
</evidence>
<dbReference type="CDD" id="cd16664">
    <property type="entry name" value="RING-Ubox_PUB"/>
    <property type="match status" value="1"/>
</dbReference>
<evidence type="ECO:0000256" key="2">
    <source>
        <dbReference type="ARBA" id="ARBA00004906"/>
    </source>
</evidence>
<evidence type="ECO:0000256" key="4">
    <source>
        <dbReference type="ARBA" id="ARBA00022679"/>
    </source>
</evidence>
<comment type="caution">
    <text evidence="10">The sequence shown here is derived from an EMBL/GenBank/DDBJ whole genome shotgun (WGS) entry which is preliminary data.</text>
</comment>
<feature type="region of interest" description="Disordered" evidence="8">
    <location>
        <begin position="371"/>
        <end position="528"/>
    </location>
</feature>
<feature type="domain" description="U-box" evidence="9">
    <location>
        <begin position="272"/>
        <end position="346"/>
    </location>
</feature>
<dbReference type="Pfam" id="PF25598">
    <property type="entry name" value="ARM_PUB"/>
    <property type="match status" value="1"/>
</dbReference>
<proteinExistence type="predicted"/>
<comment type="catalytic activity">
    <reaction evidence="1">
        <text>S-ubiquitinyl-[E2 ubiquitin-conjugating enzyme]-L-cysteine + [acceptor protein]-L-lysine = [E2 ubiquitin-conjugating enzyme]-L-cysteine + N(6)-ubiquitinyl-[acceptor protein]-L-lysine.</text>
        <dbReference type="EC" id="2.3.2.27"/>
    </reaction>
</comment>
<dbReference type="Pfam" id="PF25240">
    <property type="entry name" value="PUB2_N"/>
    <property type="match status" value="1"/>
</dbReference>
<dbReference type="Gene3D" id="1.25.10.10">
    <property type="entry name" value="Leucine-rich Repeat Variant"/>
    <property type="match status" value="1"/>
</dbReference>
<dbReference type="PROSITE" id="PS50176">
    <property type="entry name" value="ARM_REPEAT"/>
    <property type="match status" value="3"/>
</dbReference>
<evidence type="ECO:0000256" key="8">
    <source>
        <dbReference type="SAM" id="MobiDB-lite"/>
    </source>
</evidence>
<gene>
    <name evidence="10" type="ORF">DH2020_005743</name>
</gene>
<dbReference type="InterPro" id="IPR016024">
    <property type="entry name" value="ARM-type_fold"/>
</dbReference>
<protein>
    <recommendedName>
        <fullName evidence="3">RING-type E3 ubiquitin transferase</fullName>
        <ecNumber evidence="3">2.3.2.27</ecNumber>
    </recommendedName>
</protein>
<dbReference type="PANTHER" id="PTHR23315:SF7">
    <property type="entry name" value="U-BOX DOMAIN-CONTAINING PROTEIN 4"/>
    <property type="match status" value="1"/>
</dbReference>
<evidence type="ECO:0000313" key="11">
    <source>
        <dbReference type="Proteomes" id="UP001318860"/>
    </source>
</evidence>
<evidence type="ECO:0000256" key="3">
    <source>
        <dbReference type="ARBA" id="ARBA00012483"/>
    </source>
</evidence>
<keyword evidence="11" id="KW-1185">Reference proteome</keyword>
<accession>A0ABR0XGW6</accession>
<evidence type="ECO:0000259" key="9">
    <source>
        <dbReference type="PROSITE" id="PS51698"/>
    </source>
</evidence>
<dbReference type="EMBL" id="JABTTQ020000004">
    <property type="protein sequence ID" value="KAK6158429.1"/>
    <property type="molecule type" value="Genomic_DNA"/>
</dbReference>
<feature type="compositionally biased region" description="Low complexity" evidence="8">
    <location>
        <begin position="467"/>
        <end position="482"/>
    </location>
</feature>
<feature type="repeat" description="ARM" evidence="7">
    <location>
        <begin position="610"/>
        <end position="652"/>
    </location>
</feature>
<feature type="compositionally biased region" description="Polar residues" evidence="8">
    <location>
        <begin position="388"/>
        <end position="419"/>
    </location>
</feature>